<gene>
    <name evidence="1" type="ORF">BJY20_001941</name>
</gene>
<sequence length="383" mass="42238">MDLLTRAEIDVLAEPGGGEARVSLFMPTHRFGRGIEADRLGWKNLVDGVEAVLAQQMRRPDVEALLAPARDLQDDGMAWQYMSDGLAMFLRPGWERTFRVPAPTPALATAGDHFVLGPMLRLLSGDEHFLLLALSQREIRLMEGSRNSVEQVHLGDIPTSLTEVVEPHEPRSDTMARPSAGAGRAGPAVFYGHGAGDENLSSTEVVRFLRSVSAGLHDLLNGATSPMVLVGLEHLVWAYREVNSYPNLLEEVVDRNPDQLTPEEVHEMAWPLIEKRLREQRSRVIDRFRELHGTGRVSGDLTTIAQAATEGRVETLFVQADPWCWERVDDATLPIVQLGSDARYAECEQVDAAAIATLKNSGHVYATSESVVADSEVAAIFRY</sequence>
<organism evidence="1 2">
    <name type="scientific">Janibacter cremeus</name>
    <dbReference type="NCBI Taxonomy" id="1285192"/>
    <lineage>
        <taxon>Bacteria</taxon>
        <taxon>Bacillati</taxon>
        <taxon>Actinomycetota</taxon>
        <taxon>Actinomycetes</taxon>
        <taxon>Micrococcales</taxon>
        <taxon>Intrasporangiaceae</taxon>
        <taxon>Janibacter</taxon>
    </lineage>
</organism>
<dbReference type="AlphaFoldDB" id="A0A852VRI0"/>
<dbReference type="InterPro" id="IPR041289">
    <property type="entry name" value="Bact_RF_family3"/>
</dbReference>
<proteinExistence type="predicted"/>
<accession>A0A852VRI0</accession>
<dbReference type="EMBL" id="JACCAE010000001">
    <property type="protein sequence ID" value="NYF98549.1"/>
    <property type="molecule type" value="Genomic_DNA"/>
</dbReference>
<reference evidence="1 2" key="1">
    <citation type="submission" date="2020-07" db="EMBL/GenBank/DDBJ databases">
        <title>Sequencing the genomes of 1000 actinobacteria strains.</title>
        <authorList>
            <person name="Klenk H.-P."/>
        </authorList>
    </citation>
    <scope>NUCLEOTIDE SEQUENCE [LARGE SCALE GENOMIC DNA]</scope>
    <source>
        <strain evidence="1 2">DSM 26154</strain>
    </source>
</reference>
<protein>
    <submittedName>
        <fullName evidence="1">Uncharacterized protein</fullName>
    </submittedName>
</protein>
<keyword evidence="2" id="KW-1185">Reference proteome</keyword>
<comment type="caution">
    <text evidence="1">The sequence shown here is derived from an EMBL/GenBank/DDBJ whole genome shotgun (WGS) entry which is preliminary data.</text>
</comment>
<dbReference type="Proteomes" id="UP000554054">
    <property type="component" value="Unassembled WGS sequence"/>
</dbReference>
<dbReference type="Pfam" id="PF18845">
    <property type="entry name" value="baeRF_family3"/>
    <property type="match status" value="1"/>
</dbReference>
<name>A0A852VRI0_9MICO</name>
<evidence type="ECO:0000313" key="1">
    <source>
        <dbReference type="EMBL" id="NYF98549.1"/>
    </source>
</evidence>
<evidence type="ECO:0000313" key="2">
    <source>
        <dbReference type="Proteomes" id="UP000554054"/>
    </source>
</evidence>